<dbReference type="GO" id="GO:0004650">
    <property type="term" value="F:polygalacturonase activity"/>
    <property type="evidence" value="ECO:0007669"/>
    <property type="project" value="InterPro"/>
</dbReference>
<comment type="similarity">
    <text evidence="2 8">Belongs to the glycosyl hydrolase 28 family.</text>
</comment>
<keyword evidence="10" id="KW-1185">Reference proteome</keyword>
<keyword evidence="6 8" id="KW-0326">Glycosidase</keyword>
<evidence type="ECO:0000256" key="7">
    <source>
        <dbReference type="ARBA" id="ARBA00023316"/>
    </source>
</evidence>
<dbReference type="InterPro" id="IPR012334">
    <property type="entry name" value="Pectin_lyas_fold"/>
</dbReference>
<dbReference type="Proteomes" id="UP000265520">
    <property type="component" value="Unassembled WGS sequence"/>
</dbReference>
<comment type="caution">
    <text evidence="9">The sequence shown here is derived from an EMBL/GenBank/DDBJ whole genome shotgun (WGS) entry which is preliminary data.</text>
</comment>
<evidence type="ECO:0000256" key="2">
    <source>
        <dbReference type="ARBA" id="ARBA00008834"/>
    </source>
</evidence>
<evidence type="ECO:0000256" key="5">
    <source>
        <dbReference type="ARBA" id="ARBA00022801"/>
    </source>
</evidence>
<organism evidence="9 10">
    <name type="scientific">Trifolium medium</name>
    <dbReference type="NCBI Taxonomy" id="97028"/>
    <lineage>
        <taxon>Eukaryota</taxon>
        <taxon>Viridiplantae</taxon>
        <taxon>Streptophyta</taxon>
        <taxon>Embryophyta</taxon>
        <taxon>Tracheophyta</taxon>
        <taxon>Spermatophyta</taxon>
        <taxon>Magnoliopsida</taxon>
        <taxon>eudicotyledons</taxon>
        <taxon>Gunneridae</taxon>
        <taxon>Pentapetalae</taxon>
        <taxon>rosids</taxon>
        <taxon>fabids</taxon>
        <taxon>Fabales</taxon>
        <taxon>Fabaceae</taxon>
        <taxon>Papilionoideae</taxon>
        <taxon>50 kb inversion clade</taxon>
        <taxon>NPAAA clade</taxon>
        <taxon>Hologalegina</taxon>
        <taxon>IRL clade</taxon>
        <taxon>Trifolieae</taxon>
        <taxon>Trifolium</taxon>
    </lineage>
</organism>
<keyword evidence="7" id="KW-0961">Cell wall biogenesis/degradation</keyword>
<accession>A0A392N4C8</accession>
<dbReference type="GO" id="GO:0071555">
    <property type="term" value="P:cell wall organization"/>
    <property type="evidence" value="ECO:0007669"/>
    <property type="project" value="UniProtKB-KW"/>
</dbReference>
<evidence type="ECO:0000256" key="1">
    <source>
        <dbReference type="ARBA" id="ARBA00004191"/>
    </source>
</evidence>
<dbReference type="InterPro" id="IPR011050">
    <property type="entry name" value="Pectin_lyase_fold/virulence"/>
</dbReference>
<sequence length="104" mass="11437">MDAFKALCSGNDGNTLVVPDQYSFFVRPTLNFTGPCHSKNITIKIMGTILAPERNDWGKECSILWIHFFNISGLTLEGSGVINGNGEGWWDRVKGTGDCSRIPT</sequence>
<evidence type="ECO:0000256" key="8">
    <source>
        <dbReference type="RuleBase" id="RU361169"/>
    </source>
</evidence>
<dbReference type="InterPro" id="IPR000743">
    <property type="entry name" value="Glyco_hydro_28"/>
</dbReference>
<evidence type="ECO:0000256" key="4">
    <source>
        <dbReference type="ARBA" id="ARBA00022525"/>
    </source>
</evidence>
<dbReference type="EMBL" id="LXQA010027318">
    <property type="protein sequence ID" value="MCH94432.1"/>
    <property type="molecule type" value="Genomic_DNA"/>
</dbReference>
<dbReference type="Pfam" id="PF00295">
    <property type="entry name" value="Glyco_hydro_28"/>
    <property type="match status" value="1"/>
</dbReference>
<dbReference type="PANTHER" id="PTHR31375">
    <property type="match status" value="1"/>
</dbReference>
<keyword evidence="3" id="KW-0134">Cell wall</keyword>
<dbReference type="GO" id="GO:0005975">
    <property type="term" value="P:carbohydrate metabolic process"/>
    <property type="evidence" value="ECO:0007669"/>
    <property type="project" value="InterPro"/>
</dbReference>
<dbReference type="SUPFAM" id="SSF51126">
    <property type="entry name" value="Pectin lyase-like"/>
    <property type="match status" value="1"/>
</dbReference>
<dbReference type="Gene3D" id="2.160.20.10">
    <property type="entry name" value="Single-stranded right-handed beta-helix, Pectin lyase-like"/>
    <property type="match status" value="1"/>
</dbReference>
<evidence type="ECO:0000313" key="9">
    <source>
        <dbReference type="EMBL" id="MCH94432.1"/>
    </source>
</evidence>
<keyword evidence="5 8" id="KW-0378">Hydrolase</keyword>
<comment type="subcellular location">
    <subcellularLocation>
        <location evidence="1">Secreted</location>
        <location evidence="1">Cell wall</location>
    </subcellularLocation>
</comment>
<proteinExistence type="inferred from homology"/>
<reference evidence="9 10" key="1">
    <citation type="journal article" date="2018" name="Front. Plant Sci.">
        <title>Red Clover (Trifolium pratense) and Zigzag Clover (T. medium) - A Picture of Genomic Similarities and Differences.</title>
        <authorList>
            <person name="Dluhosova J."/>
            <person name="Istvanek J."/>
            <person name="Nedelnik J."/>
            <person name="Repkova J."/>
        </authorList>
    </citation>
    <scope>NUCLEOTIDE SEQUENCE [LARGE SCALE GENOMIC DNA]</scope>
    <source>
        <strain evidence="10">cv. 10/8</strain>
        <tissue evidence="9">Leaf</tissue>
    </source>
</reference>
<dbReference type="AlphaFoldDB" id="A0A392N4C8"/>
<gene>
    <name evidence="9" type="ORF">A2U01_0015392</name>
</gene>
<protein>
    <submittedName>
        <fullName evidence="9">Putative polygalacturonase</fullName>
    </submittedName>
</protein>
<keyword evidence="4" id="KW-0964">Secreted</keyword>
<evidence type="ECO:0000256" key="6">
    <source>
        <dbReference type="ARBA" id="ARBA00023295"/>
    </source>
</evidence>
<feature type="non-terminal residue" evidence="9">
    <location>
        <position position="104"/>
    </location>
</feature>
<evidence type="ECO:0000256" key="3">
    <source>
        <dbReference type="ARBA" id="ARBA00022512"/>
    </source>
</evidence>
<evidence type="ECO:0000313" key="10">
    <source>
        <dbReference type="Proteomes" id="UP000265520"/>
    </source>
</evidence>
<name>A0A392N4C8_9FABA</name>